<evidence type="ECO:0000256" key="4">
    <source>
        <dbReference type="ARBA" id="ARBA00022695"/>
    </source>
</evidence>
<evidence type="ECO:0000313" key="12">
    <source>
        <dbReference type="Proteomes" id="UP000677330"/>
    </source>
</evidence>
<name>A0A8S5L451_9VIRU</name>
<gene>
    <name evidence="11" type="primary">SRR6960799_22_4</name>
</gene>
<evidence type="ECO:0000259" key="10">
    <source>
        <dbReference type="PROSITE" id="PS50522"/>
    </source>
</evidence>
<dbReference type="InterPro" id="IPR005093">
    <property type="entry name" value="RNArep_beta"/>
</dbReference>
<dbReference type="Proteomes" id="UP000677330">
    <property type="component" value="Segment"/>
</dbReference>
<keyword evidence="9" id="KW-0460">Magnesium</keyword>
<dbReference type="GO" id="GO:0046872">
    <property type="term" value="F:metal ion binding"/>
    <property type="evidence" value="ECO:0007669"/>
    <property type="project" value="UniProtKB-KW"/>
</dbReference>
<comment type="cofactor">
    <cofactor evidence="9">
        <name>Mg(2+)</name>
        <dbReference type="ChEBI" id="CHEBI:18420"/>
    </cofactor>
    <text evidence="9">Binds 2 Mg(2+) per subunit.</text>
</comment>
<evidence type="ECO:0000256" key="2">
    <source>
        <dbReference type="ARBA" id="ARBA00022484"/>
    </source>
</evidence>
<reference evidence="11" key="1">
    <citation type="submission" date="2020-09" db="EMBL/GenBank/DDBJ databases">
        <title>Leviviricetes taxonomy.</title>
        <authorList>
            <person name="Stockdale S.R."/>
            <person name="Callanan J."/>
            <person name="Adriaenssens E.M."/>
            <person name="Kuhn J.H."/>
            <person name="Rumnieks J."/>
            <person name="Shkoporov A."/>
            <person name="Draper L.A."/>
            <person name="Ross P."/>
            <person name="Hill C."/>
        </authorList>
    </citation>
    <scope>NUCLEOTIDE SEQUENCE</scope>
</reference>
<evidence type="ECO:0000313" key="11">
    <source>
        <dbReference type="EMBL" id="DAD52299.1"/>
    </source>
</evidence>
<dbReference type="GO" id="GO:0000166">
    <property type="term" value="F:nucleotide binding"/>
    <property type="evidence" value="ECO:0007669"/>
    <property type="project" value="UniProtKB-KW"/>
</dbReference>
<dbReference type="PROSITE" id="PS50522">
    <property type="entry name" value="RDRP_PHAGE"/>
    <property type="match status" value="1"/>
</dbReference>
<keyword evidence="12" id="KW-1185">Reference proteome</keyword>
<evidence type="ECO:0000256" key="6">
    <source>
        <dbReference type="ARBA" id="ARBA00022953"/>
    </source>
</evidence>
<proteinExistence type="predicted"/>
<comment type="catalytic activity">
    <reaction evidence="8">
        <text>RNA(n) + a ribonucleoside 5'-triphosphate = RNA(n+1) + diphosphate</text>
        <dbReference type="Rhea" id="RHEA:21248"/>
        <dbReference type="Rhea" id="RHEA-COMP:14527"/>
        <dbReference type="Rhea" id="RHEA-COMP:17342"/>
        <dbReference type="ChEBI" id="CHEBI:33019"/>
        <dbReference type="ChEBI" id="CHEBI:61557"/>
        <dbReference type="ChEBI" id="CHEBI:140395"/>
        <dbReference type="EC" id="2.7.7.48"/>
    </reaction>
</comment>
<keyword evidence="3" id="KW-0808">Transferase</keyword>
<dbReference type="InterPro" id="IPR007096">
    <property type="entry name" value="RNA-dir_Rpol_cat_phage"/>
</dbReference>
<dbReference type="RefSeq" id="YP_010769143.1">
    <property type="nucleotide sequence ID" value="NC_073889.1"/>
</dbReference>
<feature type="binding site" evidence="9">
    <location>
        <position position="311"/>
    </location>
    <ligand>
        <name>Mg(2+)</name>
        <dbReference type="ChEBI" id="CHEBI:18420"/>
        <label>2</label>
    </ligand>
</feature>
<keyword evidence="9" id="KW-0479">Metal-binding</keyword>
<evidence type="ECO:0000256" key="7">
    <source>
        <dbReference type="ARBA" id="ARBA00030248"/>
    </source>
</evidence>
<dbReference type="GO" id="GO:0003968">
    <property type="term" value="F:RNA-directed RNA polymerase activity"/>
    <property type="evidence" value="ECO:0007669"/>
    <property type="project" value="UniProtKB-KW"/>
</dbReference>
<dbReference type="Pfam" id="PF03431">
    <property type="entry name" value="RNA_replicase_B"/>
    <property type="match status" value="1"/>
</dbReference>
<dbReference type="EMBL" id="BK014062">
    <property type="protein sequence ID" value="DAD52299.1"/>
    <property type="molecule type" value="Genomic_RNA"/>
</dbReference>
<protein>
    <recommendedName>
        <fullName evidence="1">RNA-directed RNA polymerase</fullName>
        <ecNumber evidence="1">2.7.7.48</ecNumber>
    </recommendedName>
    <alternativeName>
        <fullName evidence="7">RNA replicase beta chain</fullName>
    </alternativeName>
</protein>
<evidence type="ECO:0000256" key="8">
    <source>
        <dbReference type="ARBA" id="ARBA00048744"/>
    </source>
</evidence>
<sequence length="510" mass="57405">MCSEKLFADYQATSFLKKLDGLTVPGVDPEAAAVEKWWEAERMCFCTNRKLDEYVDSGDLTLHDDDLGRSLLSVRTWVTALLGRAPKDLDGFFGPGATLSDLSRMTTVCDKMSSLPTLTPDQWPLLSTWVGTKWGQAYLSRRREGRLGCGADDFDLVRGNIFFCAPKTALVSRPCAKEPSLPAFYQLGLGRVMRRRLKERGIDLEKAQDTHRRVACAASLSGESATIDLSSASDTISRLLVKAVFPKDWYEQLCLLRSPMTFIQGHWVRLEKFSSMGNGYTFELETVLFAAIAMSVCHDCVLGRDVHVYGDDIIVPTRHAQGVCDLLQKLGFRLNKEKTFLEGSFRESCGGDYFNGIGVRPYSLKELPNEPQQIIAIANGLWRACSQYGAPPRRSLLARRAWFKLLDLLPVAIRCCRGPEALGDIVIHDDERFWQSRNRASIRYIKCYRPAQYRKVRWEGFAYDVQFAAALYGVALQPQLPTPSWGTVVTRYLIPRDGVLGYKVGWVPYS</sequence>
<accession>A0A8S5L451</accession>
<keyword evidence="4" id="KW-0548">Nucleotidyltransferase</keyword>
<dbReference type="GeneID" id="80398073"/>
<evidence type="ECO:0000256" key="9">
    <source>
        <dbReference type="PIRSR" id="PIRSR605093-1"/>
    </source>
</evidence>
<dbReference type="KEGG" id="vg:80398073"/>
<dbReference type="SUPFAM" id="SSF56672">
    <property type="entry name" value="DNA/RNA polymerases"/>
    <property type="match status" value="1"/>
</dbReference>
<feature type="domain" description="RdRp catalytic" evidence="10">
    <location>
        <begin position="213"/>
        <end position="343"/>
    </location>
</feature>
<evidence type="ECO:0000256" key="5">
    <source>
        <dbReference type="ARBA" id="ARBA00022741"/>
    </source>
</evidence>
<feature type="binding site" evidence="9">
    <location>
        <position position="312"/>
    </location>
    <ligand>
        <name>Mg(2+)</name>
        <dbReference type="ChEBI" id="CHEBI:18420"/>
        <label>2</label>
    </ligand>
</feature>
<feature type="binding site" evidence="9">
    <location>
        <position position="228"/>
    </location>
    <ligand>
        <name>Mg(2+)</name>
        <dbReference type="ChEBI" id="CHEBI:18420"/>
        <label>2</label>
    </ligand>
</feature>
<evidence type="ECO:0000256" key="3">
    <source>
        <dbReference type="ARBA" id="ARBA00022679"/>
    </source>
</evidence>
<keyword evidence="5" id="KW-0547">Nucleotide-binding</keyword>
<keyword evidence="6" id="KW-0693">Viral RNA replication</keyword>
<dbReference type="InterPro" id="IPR043502">
    <property type="entry name" value="DNA/RNA_pol_sf"/>
</dbReference>
<keyword evidence="2 11" id="KW-0696">RNA-directed RNA polymerase</keyword>
<organism evidence="11 12">
    <name type="scientific">ssRNA phage SRR6960799_22</name>
    <dbReference type="NCBI Taxonomy" id="2786579"/>
    <lineage>
        <taxon>Viruses</taxon>
        <taxon>Riboviria</taxon>
        <taxon>Orthornavirae</taxon>
        <taxon>Lenarviricota</taxon>
        <taxon>Leviviricetes</taxon>
        <taxon>Norzivirales</taxon>
        <taxon>Fiersviridae</taxon>
        <taxon>Lohngkovirus</taxon>
        <taxon>Lohngkovirus caenadaptatum</taxon>
        <taxon>Brudgevirus caenadaptatum</taxon>
    </lineage>
</organism>
<evidence type="ECO:0000256" key="1">
    <source>
        <dbReference type="ARBA" id="ARBA00012494"/>
    </source>
</evidence>
<dbReference type="EC" id="2.7.7.48" evidence="1"/>
<dbReference type="GO" id="GO:0039694">
    <property type="term" value="P:viral RNA genome replication"/>
    <property type="evidence" value="ECO:0007669"/>
    <property type="project" value="InterPro"/>
</dbReference>